<dbReference type="CDD" id="cd17546">
    <property type="entry name" value="REC_hyHK_CKI1_RcsC-like"/>
    <property type="match status" value="1"/>
</dbReference>
<dbReference type="Pfam" id="PF00072">
    <property type="entry name" value="Response_reg"/>
    <property type="match status" value="1"/>
</dbReference>
<evidence type="ECO:0000313" key="5">
    <source>
        <dbReference type="Proteomes" id="UP000245212"/>
    </source>
</evidence>
<dbReference type="PANTHER" id="PTHR44591:SF3">
    <property type="entry name" value="RESPONSE REGULATORY DOMAIN-CONTAINING PROTEIN"/>
    <property type="match status" value="1"/>
</dbReference>
<protein>
    <recommendedName>
        <fullName evidence="3">Response regulatory domain-containing protein</fullName>
    </recommendedName>
</protein>
<dbReference type="AlphaFoldDB" id="A0A2V1K352"/>
<gene>
    <name evidence="4" type="ORF">DD235_05165</name>
</gene>
<dbReference type="InterPro" id="IPR011006">
    <property type="entry name" value="CheY-like_superfamily"/>
</dbReference>
<dbReference type="PANTHER" id="PTHR44591">
    <property type="entry name" value="STRESS RESPONSE REGULATOR PROTEIN 1"/>
    <property type="match status" value="1"/>
</dbReference>
<sequence>MKTLRILVVDDDVLNLRIAARLLKELGHTGALASDGDKALRLLAEQSFDVMMLDVNMPHPCGDATLRALRAREHTAGGKRLPVLMISGYVTEATRHHFMAAGANGFVEKPLALDVLATELAQLIPG</sequence>
<dbReference type="SMART" id="SM00448">
    <property type="entry name" value="REC"/>
    <property type="match status" value="1"/>
</dbReference>
<dbReference type="InterPro" id="IPR050595">
    <property type="entry name" value="Bact_response_regulator"/>
</dbReference>
<accession>A0A2V1K352</accession>
<feature type="domain" description="Response regulatory" evidence="3">
    <location>
        <begin position="5"/>
        <end position="124"/>
    </location>
</feature>
<feature type="modified residue" description="4-aspartylphosphate" evidence="2">
    <location>
        <position position="54"/>
    </location>
</feature>
<reference evidence="5" key="1">
    <citation type="submission" date="2018-05" db="EMBL/GenBank/DDBJ databases">
        <authorList>
            <person name="Li Y."/>
        </authorList>
    </citation>
    <scope>NUCLEOTIDE SEQUENCE [LARGE SCALE GENOMIC DNA]</scope>
    <source>
        <strain evidence="5">3d-2-2</strain>
    </source>
</reference>
<evidence type="ECO:0000256" key="1">
    <source>
        <dbReference type="ARBA" id="ARBA00022553"/>
    </source>
</evidence>
<dbReference type="Proteomes" id="UP000245212">
    <property type="component" value="Unassembled WGS sequence"/>
</dbReference>
<organism evidence="4 5">
    <name type="scientific">Corticimicrobacter populi</name>
    <dbReference type="NCBI Taxonomy" id="2175229"/>
    <lineage>
        <taxon>Bacteria</taxon>
        <taxon>Pseudomonadati</taxon>
        <taxon>Pseudomonadota</taxon>
        <taxon>Betaproteobacteria</taxon>
        <taxon>Burkholderiales</taxon>
        <taxon>Alcaligenaceae</taxon>
        <taxon>Corticimicrobacter</taxon>
    </lineage>
</organism>
<dbReference type="GO" id="GO:0000160">
    <property type="term" value="P:phosphorelay signal transduction system"/>
    <property type="evidence" value="ECO:0007669"/>
    <property type="project" value="InterPro"/>
</dbReference>
<keyword evidence="1 2" id="KW-0597">Phosphoprotein</keyword>
<proteinExistence type="predicted"/>
<evidence type="ECO:0000259" key="3">
    <source>
        <dbReference type="PROSITE" id="PS50110"/>
    </source>
</evidence>
<dbReference type="SUPFAM" id="SSF52172">
    <property type="entry name" value="CheY-like"/>
    <property type="match status" value="1"/>
</dbReference>
<dbReference type="Gene3D" id="3.40.50.2300">
    <property type="match status" value="1"/>
</dbReference>
<dbReference type="RefSeq" id="WP_109060914.1">
    <property type="nucleotide sequence ID" value="NZ_QETA01000001.1"/>
</dbReference>
<dbReference type="EMBL" id="QETA01000001">
    <property type="protein sequence ID" value="PWF25511.1"/>
    <property type="molecule type" value="Genomic_DNA"/>
</dbReference>
<evidence type="ECO:0000256" key="2">
    <source>
        <dbReference type="PROSITE-ProRule" id="PRU00169"/>
    </source>
</evidence>
<comment type="caution">
    <text evidence="4">The sequence shown here is derived from an EMBL/GenBank/DDBJ whole genome shotgun (WGS) entry which is preliminary data.</text>
</comment>
<dbReference type="InterPro" id="IPR001789">
    <property type="entry name" value="Sig_transdc_resp-reg_receiver"/>
</dbReference>
<name>A0A2V1K352_9BURK</name>
<keyword evidence="5" id="KW-1185">Reference proteome</keyword>
<dbReference type="PROSITE" id="PS50110">
    <property type="entry name" value="RESPONSE_REGULATORY"/>
    <property type="match status" value="1"/>
</dbReference>
<evidence type="ECO:0000313" key="4">
    <source>
        <dbReference type="EMBL" id="PWF25511.1"/>
    </source>
</evidence>